<gene>
    <name evidence="2" type="ORF">GCM10022223_23390</name>
</gene>
<proteinExistence type="predicted"/>
<organism evidence="2 3">
    <name type="scientific">Kineosporia mesophila</name>
    <dbReference type="NCBI Taxonomy" id="566012"/>
    <lineage>
        <taxon>Bacteria</taxon>
        <taxon>Bacillati</taxon>
        <taxon>Actinomycetota</taxon>
        <taxon>Actinomycetes</taxon>
        <taxon>Kineosporiales</taxon>
        <taxon>Kineosporiaceae</taxon>
        <taxon>Kineosporia</taxon>
    </lineage>
</organism>
<dbReference type="RefSeq" id="WP_231488245.1">
    <property type="nucleotide sequence ID" value="NZ_BAAAZO010000003.1"/>
</dbReference>
<evidence type="ECO:0000313" key="2">
    <source>
        <dbReference type="EMBL" id="GAA3606789.1"/>
    </source>
</evidence>
<keyword evidence="3" id="KW-1185">Reference proteome</keyword>
<dbReference type="EMBL" id="BAAAZO010000003">
    <property type="protein sequence ID" value="GAA3606789.1"/>
    <property type="molecule type" value="Genomic_DNA"/>
</dbReference>
<accession>A0ABP6ZEL0</accession>
<name>A0ABP6ZEL0_9ACTN</name>
<sequence length="190" mass="19978">MSVKGISLAVAAAALAAGTLTAFGLPAHAASQNNQPGSGPITAAQATYPAIPAKATDKLGFAQDGLEFGYITKARLKNGKLKITVRQAEYYDGKASKLLNGGITPPDDYTIAVDKTLDPFTYTVSGKASLIGVNELRGYPDPVGRKSITAAQLVRNFNRLDTKKVAVWLRHTDTETNSGAVTALAEQFIP</sequence>
<feature type="chain" id="PRO_5045511255" evidence="1">
    <location>
        <begin position="30"/>
        <end position="190"/>
    </location>
</feature>
<protein>
    <submittedName>
        <fullName evidence="2">Uncharacterized protein</fullName>
    </submittedName>
</protein>
<keyword evidence="1" id="KW-0732">Signal</keyword>
<reference evidence="3" key="1">
    <citation type="journal article" date="2019" name="Int. J. Syst. Evol. Microbiol.">
        <title>The Global Catalogue of Microorganisms (GCM) 10K type strain sequencing project: providing services to taxonomists for standard genome sequencing and annotation.</title>
        <authorList>
            <consortium name="The Broad Institute Genomics Platform"/>
            <consortium name="The Broad Institute Genome Sequencing Center for Infectious Disease"/>
            <person name="Wu L."/>
            <person name="Ma J."/>
        </authorList>
    </citation>
    <scope>NUCLEOTIDE SEQUENCE [LARGE SCALE GENOMIC DNA]</scope>
    <source>
        <strain evidence="3">JCM 16902</strain>
    </source>
</reference>
<evidence type="ECO:0000313" key="3">
    <source>
        <dbReference type="Proteomes" id="UP001501074"/>
    </source>
</evidence>
<comment type="caution">
    <text evidence="2">The sequence shown here is derived from an EMBL/GenBank/DDBJ whole genome shotgun (WGS) entry which is preliminary data.</text>
</comment>
<dbReference type="Proteomes" id="UP001501074">
    <property type="component" value="Unassembled WGS sequence"/>
</dbReference>
<feature type="signal peptide" evidence="1">
    <location>
        <begin position="1"/>
        <end position="29"/>
    </location>
</feature>
<evidence type="ECO:0000256" key="1">
    <source>
        <dbReference type="SAM" id="SignalP"/>
    </source>
</evidence>